<dbReference type="FunFam" id="3.30.559.10:FF:000023">
    <property type="entry name" value="Non-ribosomal peptide synthetase"/>
    <property type="match status" value="2"/>
</dbReference>
<feature type="domain" description="Carrier" evidence="7">
    <location>
        <begin position="2477"/>
        <end position="2552"/>
    </location>
</feature>
<dbReference type="Gene3D" id="3.30.559.30">
    <property type="entry name" value="Nonribosomal peptide synthetase, condensation domain"/>
    <property type="match status" value="2"/>
</dbReference>
<dbReference type="PANTHER" id="PTHR45527:SF10">
    <property type="entry name" value="PYOCHELIN SYNTHASE PCHF"/>
    <property type="match status" value="1"/>
</dbReference>
<dbReference type="GO" id="GO:0043041">
    <property type="term" value="P:amino acid activation for nonribosomal peptide biosynthetic process"/>
    <property type="evidence" value="ECO:0007669"/>
    <property type="project" value="TreeGrafter"/>
</dbReference>
<dbReference type="InterPro" id="IPR020806">
    <property type="entry name" value="PKS_PP-bd"/>
</dbReference>
<dbReference type="SUPFAM" id="SSF52777">
    <property type="entry name" value="CoA-dependent acyltransferases"/>
    <property type="match status" value="4"/>
</dbReference>
<comment type="cofactor">
    <cofactor evidence="1">
        <name>pantetheine 4'-phosphate</name>
        <dbReference type="ChEBI" id="CHEBI:47942"/>
    </cofactor>
</comment>
<dbReference type="CDD" id="cd12114">
    <property type="entry name" value="A_NRPS_TlmIV_like"/>
    <property type="match status" value="1"/>
</dbReference>
<gene>
    <name evidence="8" type="ORF">LY28_00131</name>
</gene>
<dbReference type="Gene3D" id="1.10.1200.10">
    <property type="entry name" value="ACP-like"/>
    <property type="match status" value="3"/>
</dbReference>
<evidence type="ECO:0000256" key="5">
    <source>
        <dbReference type="ARBA" id="ARBA00023194"/>
    </source>
</evidence>
<dbReference type="GO" id="GO:0008610">
    <property type="term" value="P:lipid biosynthetic process"/>
    <property type="evidence" value="ECO:0007669"/>
    <property type="project" value="UniProtKB-ARBA"/>
</dbReference>
<dbReference type="InterPro" id="IPR020845">
    <property type="entry name" value="AMP-binding_CS"/>
</dbReference>
<evidence type="ECO:0000313" key="9">
    <source>
        <dbReference type="Proteomes" id="UP000248132"/>
    </source>
</evidence>
<dbReference type="SUPFAM" id="SSF47336">
    <property type="entry name" value="ACP-like"/>
    <property type="match status" value="3"/>
</dbReference>
<proteinExistence type="predicted"/>
<dbReference type="Pfam" id="PF00501">
    <property type="entry name" value="AMP-binding"/>
    <property type="match status" value="2"/>
</dbReference>
<dbReference type="InterPro" id="IPR045851">
    <property type="entry name" value="AMP-bd_C_sf"/>
</dbReference>
<accession>A0A318XPK9</accession>
<keyword evidence="4" id="KW-0436">Ligase</keyword>
<dbReference type="GO" id="GO:0017000">
    <property type="term" value="P:antibiotic biosynthetic process"/>
    <property type="evidence" value="ECO:0007669"/>
    <property type="project" value="UniProtKB-KW"/>
</dbReference>
<dbReference type="NCBIfam" id="NF003417">
    <property type="entry name" value="PRK04813.1"/>
    <property type="match status" value="3"/>
</dbReference>
<dbReference type="RefSeq" id="WP_110460230.1">
    <property type="nucleotide sequence ID" value="NZ_QKMR01000001.1"/>
</dbReference>
<evidence type="ECO:0000256" key="1">
    <source>
        <dbReference type="ARBA" id="ARBA00001957"/>
    </source>
</evidence>
<dbReference type="CDD" id="cd19535">
    <property type="entry name" value="Cyc_NRPS"/>
    <property type="match status" value="2"/>
</dbReference>
<dbReference type="PROSITE" id="PS00012">
    <property type="entry name" value="PHOSPHOPANTETHEINE"/>
    <property type="match status" value="1"/>
</dbReference>
<dbReference type="OrthoDB" id="51171at2"/>
<keyword evidence="3" id="KW-0597">Phosphoprotein</keyword>
<dbReference type="GO" id="GO:0005737">
    <property type="term" value="C:cytoplasm"/>
    <property type="evidence" value="ECO:0007669"/>
    <property type="project" value="TreeGrafter"/>
</dbReference>
<dbReference type="InterPro" id="IPR006162">
    <property type="entry name" value="Ppantetheine_attach_site"/>
</dbReference>
<dbReference type="InterPro" id="IPR010071">
    <property type="entry name" value="AA_adenyl_dom"/>
</dbReference>
<evidence type="ECO:0000256" key="3">
    <source>
        <dbReference type="ARBA" id="ARBA00022553"/>
    </source>
</evidence>
<dbReference type="EMBL" id="QKMR01000001">
    <property type="protein sequence ID" value="PYG90251.1"/>
    <property type="molecule type" value="Genomic_DNA"/>
</dbReference>
<dbReference type="Proteomes" id="UP000248132">
    <property type="component" value="Unassembled WGS sequence"/>
</dbReference>
<organism evidence="8 9">
    <name type="scientific">Ruminiclostridium sufflavum DSM 19573</name>
    <dbReference type="NCBI Taxonomy" id="1121337"/>
    <lineage>
        <taxon>Bacteria</taxon>
        <taxon>Bacillati</taxon>
        <taxon>Bacillota</taxon>
        <taxon>Clostridia</taxon>
        <taxon>Eubacteriales</taxon>
        <taxon>Oscillospiraceae</taxon>
        <taxon>Ruminiclostridium</taxon>
    </lineage>
</organism>
<dbReference type="InterPro" id="IPR009081">
    <property type="entry name" value="PP-bd_ACP"/>
</dbReference>
<dbReference type="InterPro" id="IPR001242">
    <property type="entry name" value="Condensation_dom"/>
</dbReference>
<evidence type="ECO:0000256" key="6">
    <source>
        <dbReference type="SAM" id="MobiDB-lite"/>
    </source>
</evidence>
<dbReference type="PROSITE" id="PS00455">
    <property type="entry name" value="AMP_BINDING"/>
    <property type="match status" value="2"/>
</dbReference>
<keyword evidence="5" id="KW-0045">Antibiotic biosynthesis</keyword>
<evidence type="ECO:0000313" key="8">
    <source>
        <dbReference type="EMBL" id="PYG90251.1"/>
    </source>
</evidence>
<dbReference type="NCBIfam" id="TIGR01733">
    <property type="entry name" value="AA-adenyl-dom"/>
    <property type="match status" value="2"/>
</dbReference>
<evidence type="ECO:0000256" key="4">
    <source>
        <dbReference type="ARBA" id="ARBA00022598"/>
    </source>
</evidence>
<dbReference type="FunFam" id="3.30.559.30:FF:000006">
    <property type="entry name" value="Yersiniabactin polyketide/non-ribosomal peptide synthetase"/>
    <property type="match status" value="1"/>
</dbReference>
<dbReference type="GO" id="GO:0044550">
    <property type="term" value="P:secondary metabolite biosynthetic process"/>
    <property type="evidence" value="ECO:0007669"/>
    <property type="project" value="TreeGrafter"/>
</dbReference>
<dbReference type="Gene3D" id="3.30.559.10">
    <property type="entry name" value="Chloramphenicol acetyltransferase-like domain"/>
    <property type="match status" value="2"/>
</dbReference>
<comment type="caution">
    <text evidence="8">The sequence shown here is derived from an EMBL/GenBank/DDBJ whole genome shotgun (WGS) entry which is preliminary data.</text>
</comment>
<evidence type="ECO:0000256" key="2">
    <source>
        <dbReference type="ARBA" id="ARBA00022450"/>
    </source>
</evidence>
<dbReference type="SUPFAM" id="SSF53335">
    <property type="entry name" value="S-adenosyl-L-methionine-dependent methyltransferases"/>
    <property type="match status" value="1"/>
</dbReference>
<dbReference type="InterPro" id="IPR000873">
    <property type="entry name" value="AMP-dep_synth/lig_dom"/>
</dbReference>
<feature type="domain" description="Carrier" evidence="7">
    <location>
        <begin position="1"/>
        <end position="72"/>
    </location>
</feature>
<reference evidence="8 9" key="1">
    <citation type="submission" date="2018-06" db="EMBL/GenBank/DDBJ databases">
        <title>Genomic Encyclopedia of Type Strains, Phase I: the one thousand microbial genomes (KMG-I) project.</title>
        <authorList>
            <person name="Kyrpides N."/>
        </authorList>
    </citation>
    <scope>NUCLEOTIDE SEQUENCE [LARGE SCALE GENOMIC DNA]</scope>
    <source>
        <strain evidence="8 9">DSM 19573</strain>
    </source>
</reference>
<keyword evidence="9" id="KW-1185">Reference proteome</keyword>
<dbReference type="Gene3D" id="3.30.70.3510">
    <property type="match status" value="1"/>
</dbReference>
<dbReference type="Gene3D" id="3.30.300.30">
    <property type="match status" value="2"/>
</dbReference>
<dbReference type="InterPro" id="IPR023213">
    <property type="entry name" value="CAT-like_dom_sf"/>
</dbReference>
<dbReference type="GO" id="GO:0031177">
    <property type="term" value="F:phosphopantetheine binding"/>
    <property type="evidence" value="ECO:0007669"/>
    <property type="project" value="InterPro"/>
</dbReference>
<name>A0A318XPK9_9FIRM</name>
<dbReference type="Pfam" id="PF00668">
    <property type="entry name" value="Condensation"/>
    <property type="match status" value="2"/>
</dbReference>
<sequence length="2556" mass="290689">MEYREIKDQIIEKLAVPKDFDDSQNLLELGLNSLQVMRLVNQWRKKGIKVQFGDLLEHPTFAEWWIRIQAGKKKKEEAVNQERAAKAELFKPFPLTEVQYAYKIGRGEDQELGGIGCHAYLEFDGQGVEAERLEKAWRQVQYHHPMLRARFLEDGTQEIMDKPYSEAIAVIDLRSETDASAAEGRLLDIREGLSHRKLNVREGQVAGITLSIMPEGKTRIHFDLDLLVADVQSLQILLRDLACAYMGRALPENSKDWSFAAYLDMQAGEEKADRKKAGEYWRERLRSLPGGPELPLARKPSRVTQTRFFRRIIRLDREIWDGLQQKAAQEHTTPAMLLLSAYAMVLGRWSSTKNFLINIPLFNRKTEYKEIEDAVADFTNLLLLEVDLRKHQTFRQFLDTVQSRMHEDMKYAIYSGVQVQRDLAQMHGGHQSTAPVVFACNLGTPLLNTEFKKNLGEFSYMISQTPQVWLDFQTYEDENGLMLTWDTVDELFPEGMIKDMLKGFEACLHQLYEMDWNQWFDVMPEYQKEFIRKECEVKRPKGSECLHNAFIRIAEEYPDRIALIASGEGETLTYGRLAEEALRTAAFLVNKEVEKSPVAVSLQRGRQQLAAILGILLSGNFYVPVSLNQPEERRKLIHKKTGIYYAITDKGHEKAVAWPEGTTVWTFEEMKEEEPLKHMPDIKPEDTAYIIMTSGTTGLPKGVEISHGSAWNTISDVNSRYEISEKDSALAVSAADFDLSVYDIFGILGSGGRLVLIPEDKSRDAGFWLEQVIKYGITLWNSVPVLLEMLLVTAEAHSCMLPLRKVLLSGDWIGMDLPERVNKLTESCRFISMGGATEASIWSNHIEVKLPMPAHWKSIPYGRPLSNQCYRIVADNGEDAPFWSEGELWIGGCGVAKGYRGDETLTKEKFPEDAMGRWYRTGDKGRFWPDGTIEFLGRKDFQVKIRGHRIELGEIEAALKSVEGVRNAVVEVARRTEGDNYLIAYLETGNERKAPLYKECSEPADEQDKAWADLSQEDVDFSPQQKERFSAAMDTADKNSCSLMLETLTALGAFCGSNKVLTYEQILETCNIAKDQRLTVKSWLKALTKSGYLDKNEEGYKLPSRINKEESNSKIEEAGAAYMERLKPYLPEILSEGREPIEIFYMENGGLTPNDLLNLIPGYDLVIKELIRRLGIFARNKDGKNLRILEYGTRNRRVTEEILASLNCGEIEYTCGDSSLFFAGDAQALETKYPFVRFKALDMQEPEGMQNQEYDCIIAVNSFHRSNCSLDICRHASRLLSPSGILFMAEFTADTCLQEITARVLESGERGIFLPAAEEWASKLSEAGFEKVSCYPKKGSLCGSNIILARNGRKKHELDEMLIREYLSKRLPEYMIPKIYYAIDKLPLNLNGKIDRKALRQSEEEKAGQSIKAPVRMTDTEERLAGLWNKIFCMDGIGIDDNYFVLGGDSLTATRLIAGIKEEFNLELSIGKIFDRVTIREQAQMLDSLSADSREASDMGSTLQAVPDKEHENEPFPLTSVQQAYWIGRSGYYELGQVSTHCYFELDCTEVDILRLQKAWNSMIAYHGMMRAVILPDGRQQILKTVPEYKIEALHLENEEEAYAVRELEEIRSRLSHQVITTDIWPLFEVRVTVMKEGKTRIHISFDNLIFDGWSMFRLLGEWAERYREEKEEYPVLQLSFRDYVLGLEKISGTERYERDKGYWTQRISTLPAAPELPLAKKEEEIKNQCFVRRSTVLSCEEWDCLKQTAGEMGVTPSVLLLTAYGEVLRRWSSNDDFTVNLTQFNREPLHPQTEQLVGDFTTLILLEMSNGREDSFSGRARRVQEQLSGDLDHTLYSAVDVERELKKRNKNIKSSVMPVVFTSGLGMEQWKKGKWVGDLVYNVSQTPQVWLDHQVVEYDGELCLFWDSVDELFHPGMLDEMFRAYVELLQAMSADKSIIFRESRSLVQIPVSKERQLANETKRELAEKTLDELFLEAAALYPEKTAVVSGDYRISYRELKEKALFICRQLLGRQVKREEAVAVLMDKGWEQVLSVYGVLFAGAAYLPLDVNNPAERLKKILKDSNTKRVLVKKDFLLENEWINEWDCIIADGVGICTEDALIQSKQPDALAYIIYTSGSTGLPKGVMITHRGAVNTIADINSKYGITHEDSVLALSNLHFDLSVYDISGVLAKGGKVVIPDSKGLKNPEHWAELMNCEKITLWNTVPAFMEMLLEYNQGSNKLQGSYLRYAFLSGDWIACSLPGKIYAAFERVRVIALGGATEASIWSNDFPVPQEIPDTWKSIPYGKPLANQRFYVLDSLLLDCPEGVPGMLYIAGASVAKGYLNDKEKTEEKFIWHEEKKERLYCTGDMGKYRADGNIEFLGRQDSQVKLNGYRVELGEIENTVKELEGVRNAAAVTDTKNGSRLILAVAGDKELKAETIGILMKSKLPDYMLADDILILEELPLSVNGKIDRNKIIDLTKDRRLQPADNKRSRPKTEAQERVLKIWEEVLEYQNAMIEDNFFESGGNSLQAIKLVNKLSLAFEKEILMDTIFDNPTLQELAASLEENGGGQE</sequence>
<dbReference type="SMART" id="SM00823">
    <property type="entry name" value="PKS_PP"/>
    <property type="match status" value="2"/>
</dbReference>
<dbReference type="InterPro" id="IPR029063">
    <property type="entry name" value="SAM-dependent_MTases_sf"/>
</dbReference>
<dbReference type="PANTHER" id="PTHR45527">
    <property type="entry name" value="NONRIBOSOMAL PEPTIDE SYNTHETASE"/>
    <property type="match status" value="1"/>
</dbReference>
<keyword evidence="2" id="KW-0596">Phosphopantetheine</keyword>
<dbReference type="PROSITE" id="PS50075">
    <property type="entry name" value="CARRIER"/>
    <property type="match status" value="3"/>
</dbReference>
<feature type="region of interest" description="Disordered" evidence="6">
    <location>
        <begin position="1491"/>
        <end position="1514"/>
    </location>
</feature>
<dbReference type="Gene3D" id="3.40.50.150">
    <property type="entry name" value="Vaccinia Virus protein VP39"/>
    <property type="match status" value="1"/>
</dbReference>
<dbReference type="Gene3D" id="3.40.50.12780">
    <property type="entry name" value="N-terminal domain of ligase-like"/>
    <property type="match status" value="2"/>
</dbReference>
<dbReference type="InterPro" id="IPR036736">
    <property type="entry name" value="ACP-like_sf"/>
</dbReference>
<dbReference type="SUPFAM" id="SSF56801">
    <property type="entry name" value="Acetyl-CoA synthetase-like"/>
    <property type="match status" value="2"/>
</dbReference>
<feature type="domain" description="Carrier" evidence="7">
    <location>
        <begin position="1415"/>
        <end position="1490"/>
    </location>
</feature>
<protein>
    <submittedName>
        <fullName evidence="8">Yersiniabactin nonribosomal peptide synthetase</fullName>
    </submittedName>
</protein>
<dbReference type="Pfam" id="PF00550">
    <property type="entry name" value="PP-binding"/>
    <property type="match status" value="3"/>
</dbReference>
<evidence type="ECO:0000259" key="7">
    <source>
        <dbReference type="PROSITE" id="PS50075"/>
    </source>
</evidence>
<dbReference type="InterPro" id="IPR042099">
    <property type="entry name" value="ANL_N_sf"/>
</dbReference>
<dbReference type="GO" id="GO:0016874">
    <property type="term" value="F:ligase activity"/>
    <property type="evidence" value="ECO:0007669"/>
    <property type="project" value="UniProtKB-KW"/>
</dbReference>
<dbReference type="InterPro" id="IPR057737">
    <property type="entry name" value="Condensation_MtbB-like"/>
</dbReference>